<dbReference type="Gene3D" id="3.10.510.10">
    <property type="entry name" value="NE1680-like"/>
    <property type="match status" value="1"/>
</dbReference>
<sequence length="90" mass="9985">MRAAVFDTYVPTQQGGIMHFDIVVPAGTAFELVSSWGANYLVSKGQEGQPLTSKECSFCHIEEASLAMEEAFKRQGYYIIEMEGCNLLKD</sequence>
<dbReference type="RefSeq" id="WP_013765184.1">
    <property type="nucleotide sequence ID" value="NC_015510.1"/>
</dbReference>
<dbReference type="HOGENOM" id="CLU_188388_0_0_10"/>
<dbReference type="eggNOG" id="ENOG503320J">
    <property type="taxonomic scope" value="Bacteria"/>
</dbReference>
<dbReference type="InterPro" id="IPR023122">
    <property type="entry name" value="NE1680-like_sf"/>
</dbReference>
<dbReference type="Pfam" id="PF09630">
    <property type="entry name" value="DUF2024"/>
    <property type="match status" value="1"/>
</dbReference>
<accession>F4L203</accession>
<evidence type="ECO:0008006" key="3">
    <source>
        <dbReference type="Google" id="ProtNLM"/>
    </source>
</evidence>
<evidence type="ECO:0000313" key="2">
    <source>
        <dbReference type="Proteomes" id="UP000008461"/>
    </source>
</evidence>
<dbReference type="AlphaFoldDB" id="F4L203"/>
<dbReference type="EMBL" id="CP002691">
    <property type="protein sequence ID" value="AEE50636.1"/>
    <property type="molecule type" value="Genomic_DNA"/>
</dbReference>
<organism evidence="1 2">
    <name type="scientific">Haliscomenobacter hydrossis (strain ATCC 27775 / DSM 1100 / LMG 10767 / O)</name>
    <dbReference type="NCBI Taxonomy" id="760192"/>
    <lineage>
        <taxon>Bacteria</taxon>
        <taxon>Pseudomonadati</taxon>
        <taxon>Bacteroidota</taxon>
        <taxon>Saprospiria</taxon>
        <taxon>Saprospirales</taxon>
        <taxon>Haliscomenobacteraceae</taxon>
        <taxon>Haliscomenobacter</taxon>
    </lineage>
</organism>
<proteinExistence type="predicted"/>
<reference key="2">
    <citation type="submission" date="2011-04" db="EMBL/GenBank/DDBJ databases">
        <title>Complete sequence of chromosome of Haliscomenobacter hydrossis DSM 1100.</title>
        <authorList>
            <consortium name="US DOE Joint Genome Institute (JGI-PGF)"/>
            <person name="Lucas S."/>
            <person name="Han J."/>
            <person name="Lapidus A."/>
            <person name="Bruce D."/>
            <person name="Goodwin L."/>
            <person name="Pitluck S."/>
            <person name="Peters L."/>
            <person name="Kyrpides N."/>
            <person name="Mavromatis K."/>
            <person name="Ivanova N."/>
            <person name="Ovchinnikova G."/>
            <person name="Pagani I."/>
            <person name="Daligault H."/>
            <person name="Detter J.C."/>
            <person name="Han C."/>
            <person name="Land M."/>
            <person name="Hauser L."/>
            <person name="Markowitz V."/>
            <person name="Cheng J.-F."/>
            <person name="Hugenholtz P."/>
            <person name="Woyke T."/>
            <person name="Wu D."/>
            <person name="Verbarg S."/>
            <person name="Frueling A."/>
            <person name="Brambilla E."/>
            <person name="Klenk H.-P."/>
            <person name="Eisen J.A."/>
        </authorList>
    </citation>
    <scope>NUCLEOTIDE SEQUENCE</scope>
    <source>
        <strain>DSM 1100</strain>
    </source>
</reference>
<dbReference type="Proteomes" id="UP000008461">
    <property type="component" value="Chromosome"/>
</dbReference>
<protein>
    <recommendedName>
        <fullName evidence="3">DUF2024 domain-containing protein</fullName>
    </recommendedName>
</protein>
<name>F4L203_HALH1</name>
<gene>
    <name evidence="1" type="ordered locus">Halhy_2768</name>
</gene>
<evidence type="ECO:0000313" key="1">
    <source>
        <dbReference type="EMBL" id="AEE50636.1"/>
    </source>
</evidence>
<dbReference type="STRING" id="760192.Halhy_2768"/>
<dbReference type="SUPFAM" id="SSF160766">
    <property type="entry name" value="NE1680-like"/>
    <property type="match status" value="1"/>
</dbReference>
<dbReference type="OrthoDB" id="9795699at2"/>
<dbReference type="InterPro" id="IPR018592">
    <property type="entry name" value="DUF2024"/>
</dbReference>
<reference evidence="1 2" key="1">
    <citation type="journal article" date="2011" name="Stand. Genomic Sci.">
        <title>Complete genome sequence of Haliscomenobacter hydrossis type strain (O).</title>
        <authorList>
            <consortium name="US DOE Joint Genome Institute (JGI-PGF)"/>
            <person name="Daligault H."/>
            <person name="Lapidus A."/>
            <person name="Zeytun A."/>
            <person name="Nolan M."/>
            <person name="Lucas S."/>
            <person name="Del Rio T.G."/>
            <person name="Tice H."/>
            <person name="Cheng J.F."/>
            <person name="Tapia R."/>
            <person name="Han C."/>
            <person name="Goodwin L."/>
            <person name="Pitluck S."/>
            <person name="Liolios K."/>
            <person name="Pagani I."/>
            <person name="Ivanova N."/>
            <person name="Huntemann M."/>
            <person name="Mavromatis K."/>
            <person name="Mikhailova N."/>
            <person name="Pati A."/>
            <person name="Chen A."/>
            <person name="Palaniappan K."/>
            <person name="Land M."/>
            <person name="Hauser L."/>
            <person name="Brambilla E.M."/>
            <person name="Rohde M."/>
            <person name="Verbarg S."/>
            <person name="Goker M."/>
            <person name="Bristow J."/>
            <person name="Eisen J.A."/>
            <person name="Markowitz V."/>
            <person name="Hugenholtz P."/>
            <person name="Kyrpides N.C."/>
            <person name="Klenk H.P."/>
            <person name="Woyke T."/>
        </authorList>
    </citation>
    <scope>NUCLEOTIDE SEQUENCE [LARGE SCALE GENOMIC DNA]</scope>
    <source>
        <strain evidence="2">ATCC 27775 / DSM 1100 / LMG 10767 / O</strain>
    </source>
</reference>
<keyword evidence="2" id="KW-1185">Reference proteome</keyword>
<dbReference type="KEGG" id="hhy:Halhy_2768"/>